<dbReference type="Proteomes" id="UP000240987">
    <property type="component" value="Unassembled WGS sequence"/>
</dbReference>
<dbReference type="RefSeq" id="WP_107246703.1">
    <property type="nucleotide sequence ID" value="NZ_PYMJ01000064.1"/>
</dbReference>
<organism evidence="1 2">
    <name type="scientific">Photobacterium frigidiphilum</name>
    <dbReference type="NCBI Taxonomy" id="264736"/>
    <lineage>
        <taxon>Bacteria</taxon>
        <taxon>Pseudomonadati</taxon>
        <taxon>Pseudomonadota</taxon>
        <taxon>Gammaproteobacteria</taxon>
        <taxon>Vibrionales</taxon>
        <taxon>Vibrionaceae</taxon>
        <taxon>Photobacterium</taxon>
    </lineage>
</organism>
<comment type="caution">
    <text evidence="1">The sequence shown here is derived from an EMBL/GenBank/DDBJ whole genome shotgun (WGS) entry which is preliminary data.</text>
</comment>
<dbReference type="OrthoDB" id="9806690at2"/>
<dbReference type="EMBL" id="PYMJ01000064">
    <property type="protein sequence ID" value="PSU42630.1"/>
    <property type="molecule type" value="Genomic_DNA"/>
</dbReference>
<evidence type="ECO:0000313" key="1">
    <source>
        <dbReference type="EMBL" id="PSU42630.1"/>
    </source>
</evidence>
<proteinExistence type="predicted"/>
<name>A0A2T3J661_9GAMM</name>
<sequence>MTKFYRVTAIVEKEVTIIVPAESESEACLNAKHNLFKHSGDWSGHRISHLNASLDYEIEYGIGQFVNHPKFGDGVVMALEGKGQCARVQVNFTDSGLKWLGAHYAKLKPAID</sequence>
<dbReference type="Pfam" id="PF21196">
    <property type="entry name" value="PcrA_UvrD_tudor"/>
    <property type="match status" value="1"/>
</dbReference>
<evidence type="ECO:0000313" key="2">
    <source>
        <dbReference type="Proteomes" id="UP000240987"/>
    </source>
</evidence>
<dbReference type="AlphaFoldDB" id="A0A2T3J661"/>
<keyword evidence="2" id="KW-1185">Reference proteome</keyword>
<accession>A0A2T3J661</accession>
<gene>
    <name evidence="1" type="ORF">C9J12_28795</name>
</gene>
<reference evidence="1 2" key="1">
    <citation type="submission" date="2018-01" db="EMBL/GenBank/DDBJ databases">
        <title>Whole genome sequencing of Histamine producing bacteria.</title>
        <authorList>
            <person name="Butler K."/>
        </authorList>
    </citation>
    <scope>NUCLEOTIDE SEQUENCE [LARGE SCALE GENOMIC DNA]</scope>
    <source>
        <strain evidence="1 2">JCM 12947</strain>
    </source>
</reference>
<protein>
    <submittedName>
        <fullName evidence="1">Uncharacterized protein</fullName>
    </submittedName>
</protein>